<name>A0A6A4WL49_AMPAM</name>
<proteinExistence type="predicted"/>
<comment type="caution">
    <text evidence="3">The sequence shown here is derived from an EMBL/GenBank/DDBJ whole genome shotgun (WGS) entry which is preliminary data.</text>
</comment>
<organism evidence="3 4">
    <name type="scientific">Amphibalanus amphitrite</name>
    <name type="common">Striped barnacle</name>
    <name type="synonym">Balanus amphitrite</name>
    <dbReference type="NCBI Taxonomy" id="1232801"/>
    <lineage>
        <taxon>Eukaryota</taxon>
        <taxon>Metazoa</taxon>
        <taxon>Ecdysozoa</taxon>
        <taxon>Arthropoda</taxon>
        <taxon>Crustacea</taxon>
        <taxon>Multicrustacea</taxon>
        <taxon>Cirripedia</taxon>
        <taxon>Thoracica</taxon>
        <taxon>Thoracicalcarea</taxon>
        <taxon>Balanomorpha</taxon>
        <taxon>Balanoidea</taxon>
        <taxon>Balanidae</taxon>
        <taxon>Amphibalaninae</taxon>
        <taxon>Amphibalanus</taxon>
    </lineage>
</organism>
<dbReference type="PANTHER" id="PTHR13663">
    <property type="entry name" value="SIMILAR TO RIKEN CDNA 6430548M08"/>
    <property type="match status" value="1"/>
</dbReference>
<feature type="region of interest" description="Disordered" evidence="1">
    <location>
        <begin position="62"/>
        <end position="201"/>
    </location>
</feature>
<protein>
    <recommendedName>
        <fullName evidence="2">SBF1/SBF2 domain-containing protein</fullName>
    </recommendedName>
</protein>
<sequence length="433" mass="47008">MVDLLRGSAAARGLAGRTQGALRSRLRSMVDGSDRLIQGLSSKLEDGGDRLMTRLETALSLSSGADSDASGATVRRTDDSGDSDAAADGLLTAGDGHLLSAGDGPSSACSRESLASSGSRWSADRPLRATGPDPYDKLRTRCSDVASTSESASEGDGYGPSTSLELSEDKRRPWPTSDSEGSLRSVSSDLSGESGADSDPATAESRAYIRQFVDRLFSSSADISLEEKARFGELMQTESGRAWFARLVNHQRGRHRCVPESTFYSLVQYFALALFECGQAEDYAPAKSLMNMCFTFYHKVGSDPSQKQYLYELLGQQPIWRSVRFWNAAFFDALQTERSHRPVPTRQQLADGDVTGPADDVSYQQNITFGQLGTFTHNMFSLGLPRELCLEFLRKQSAIANLREGENELQLRAGNVTTSQNGSVISCNFSETT</sequence>
<dbReference type="EMBL" id="VIIS01000710">
    <property type="protein sequence ID" value="KAF0305949.1"/>
    <property type="molecule type" value="Genomic_DNA"/>
</dbReference>
<dbReference type="OrthoDB" id="6268344at2759"/>
<dbReference type="InterPro" id="IPR022096">
    <property type="entry name" value="SBF1/SBF2"/>
</dbReference>
<dbReference type="AlphaFoldDB" id="A0A6A4WL49"/>
<evidence type="ECO:0000256" key="1">
    <source>
        <dbReference type="SAM" id="MobiDB-lite"/>
    </source>
</evidence>
<evidence type="ECO:0000313" key="4">
    <source>
        <dbReference type="Proteomes" id="UP000440578"/>
    </source>
</evidence>
<feature type="compositionally biased region" description="Low complexity" evidence="1">
    <location>
        <begin position="62"/>
        <end position="72"/>
    </location>
</feature>
<dbReference type="Pfam" id="PF12335">
    <property type="entry name" value="SBF2"/>
    <property type="match status" value="1"/>
</dbReference>
<feature type="compositionally biased region" description="Low complexity" evidence="1">
    <location>
        <begin position="83"/>
        <end position="96"/>
    </location>
</feature>
<feature type="domain" description="SBF1/SBF2" evidence="2">
    <location>
        <begin position="235"/>
        <end position="337"/>
    </location>
</feature>
<dbReference type="PANTHER" id="PTHR13663:SF2">
    <property type="entry name" value="SIMILAR TO RIKEN CDNA 6430548M08"/>
    <property type="match status" value="1"/>
</dbReference>
<feature type="compositionally biased region" description="Low complexity" evidence="1">
    <location>
        <begin position="106"/>
        <end position="121"/>
    </location>
</feature>
<reference evidence="3 4" key="1">
    <citation type="submission" date="2019-07" db="EMBL/GenBank/DDBJ databases">
        <title>Draft genome assembly of a fouling barnacle, Amphibalanus amphitrite (Darwin, 1854): The first reference genome for Thecostraca.</title>
        <authorList>
            <person name="Kim W."/>
        </authorList>
    </citation>
    <scope>NUCLEOTIDE SEQUENCE [LARGE SCALE GENOMIC DNA]</scope>
    <source>
        <strain evidence="3">SNU_AA5</strain>
        <tissue evidence="3">Soma without cirri and trophi</tissue>
    </source>
</reference>
<keyword evidence="4" id="KW-1185">Reference proteome</keyword>
<evidence type="ECO:0000313" key="3">
    <source>
        <dbReference type="EMBL" id="KAF0305949.1"/>
    </source>
</evidence>
<dbReference type="Proteomes" id="UP000440578">
    <property type="component" value="Unassembled WGS sequence"/>
</dbReference>
<accession>A0A6A4WL49</accession>
<feature type="compositionally biased region" description="Polar residues" evidence="1">
    <location>
        <begin position="176"/>
        <end position="191"/>
    </location>
</feature>
<dbReference type="InterPro" id="IPR039872">
    <property type="entry name" value="KIAA0513"/>
</dbReference>
<gene>
    <name evidence="3" type="ORF">FJT64_022497</name>
</gene>
<evidence type="ECO:0000259" key="2">
    <source>
        <dbReference type="Pfam" id="PF12335"/>
    </source>
</evidence>